<dbReference type="AlphaFoldDB" id="X1SDX3"/>
<evidence type="ECO:0000256" key="2">
    <source>
        <dbReference type="ARBA" id="ARBA00012715"/>
    </source>
</evidence>
<dbReference type="GO" id="GO:0006729">
    <property type="term" value="P:tetrahydrobiopterin biosynthetic process"/>
    <property type="evidence" value="ECO:0007669"/>
    <property type="project" value="TreeGrafter"/>
</dbReference>
<reference evidence="6" key="1">
    <citation type="journal article" date="2014" name="Front. Microbiol.">
        <title>High frequency of phylogenetically diverse reductive dehalogenase-homologous genes in deep subseafloor sedimentary metagenomes.</title>
        <authorList>
            <person name="Kawai M."/>
            <person name="Futagami T."/>
            <person name="Toyoda A."/>
            <person name="Takaki Y."/>
            <person name="Nishi S."/>
            <person name="Hori S."/>
            <person name="Arai W."/>
            <person name="Tsubouchi T."/>
            <person name="Morono Y."/>
            <person name="Uchiyama I."/>
            <person name="Ito T."/>
            <person name="Fujiyama A."/>
            <person name="Inagaki F."/>
            <person name="Takami H."/>
        </authorList>
    </citation>
    <scope>NUCLEOTIDE SEQUENCE</scope>
    <source>
        <strain evidence="6">Expedition CK06-06</strain>
    </source>
</reference>
<dbReference type="InterPro" id="IPR043133">
    <property type="entry name" value="GTP-CH-I_C/QueF"/>
</dbReference>
<dbReference type="InterPro" id="IPR043134">
    <property type="entry name" value="GTP-CH-I_N"/>
</dbReference>
<dbReference type="PANTHER" id="PTHR11109">
    <property type="entry name" value="GTP CYCLOHYDROLASE I"/>
    <property type="match status" value="1"/>
</dbReference>
<dbReference type="GO" id="GO:0006730">
    <property type="term" value="P:one-carbon metabolic process"/>
    <property type="evidence" value="ECO:0007669"/>
    <property type="project" value="UniProtKB-KW"/>
</dbReference>
<dbReference type="InterPro" id="IPR020602">
    <property type="entry name" value="GTP_CycHdrlase_I_dom"/>
</dbReference>
<dbReference type="Pfam" id="PF01227">
    <property type="entry name" value="GTP_cyclohydroI"/>
    <property type="match status" value="1"/>
</dbReference>
<dbReference type="GO" id="GO:0046654">
    <property type="term" value="P:tetrahydrofolate biosynthetic process"/>
    <property type="evidence" value="ECO:0007669"/>
    <property type="project" value="InterPro"/>
</dbReference>
<dbReference type="Gene3D" id="1.10.286.10">
    <property type="match status" value="1"/>
</dbReference>
<keyword evidence="4" id="KW-0378">Hydrolase</keyword>
<evidence type="ECO:0000256" key="1">
    <source>
        <dbReference type="ARBA" id="ARBA00005080"/>
    </source>
</evidence>
<proteinExistence type="predicted"/>
<evidence type="ECO:0000259" key="5">
    <source>
        <dbReference type="Pfam" id="PF01227"/>
    </source>
</evidence>
<evidence type="ECO:0000256" key="3">
    <source>
        <dbReference type="ARBA" id="ARBA00022563"/>
    </source>
</evidence>
<dbReference type="GO" id="GO:0005737">
    <property type="term" value="C:cytoplasm"/>
    <property type="evidence" value="ECO:0007669"/>
    <property type="project" value="TreeGrafter"/>
</dbReference>
<comment type="caution">
    <text evidence="6">The sequence shown here is derived from an EMBL/GenBank/DDBJ whole genome shotgun (WGS) entry which is preliminary data.</text>
</comment>
<dbReference type="EC" id="3.5.4.16" evidence="2"/>
<dbReference type="GO" id="GO:0003934">
    <property type="term" value="F:GTP cyclohydrolase I activity"/>
    <property type="evidence" value="ECO:0007669"/>
    <property type="project" value="UniProtKB-EC"/>
</dbReference>
<gene>
    <name evidence="6" type="ORF">S12H4_20126</name>
</gene>
<dbReference type="PANTHER" id="PTHR11109:SF7">
    <property type="entry name" value="GTP CYCLOHYDROLASE 1"/>
    <property type="match status" value="1"/>
</dbReference>
<dbReference type="GO" id="GO:0005525">
    <property type="term" value="F:GTP binding"/>
    <property type="evidence" value="ECO:0007669"/>
    <property type="project" value="TreeGrafter"/>
</dbReference>
<comment type="pathway">
    <text evidence="1">Cofactor biosynthesis; 7,8-dihydroneopterin triphosphate biosynthesis; 7,8-dihydroneopterin triphosphate from GTP: step 1/1.</text>
</comment>
<keyword evidence="3" id="KW-0554">One-carbon metabolism</keyword>
<evidence type="ECO:0000313" key="6">
    <source>
        <dbReference type="EMBL" id="GAI73615.1"/>
    </source>
</evidence>
<sequence length="103" mass="11695">MFDEAKIEAAVTSIIKAIGEDPNREGLVSTPARVAEMYAELFMGLGKDPKEELSVSFEEGHREMVVLRDIPFYSMCEHHLLPFYGVAHIGYICCWLNCRGNHY</sequence>
<evidence type="ECO:0000256" key="4">
    <source>
        <dbReference type="ARBA" id="ARBA00022801"/>
    </source>
</evidence>
<dbReference type="EMBL" id="BARW01010154">
    <property type="protein sequence ID" value="GAI73615.1"/>
    <property type="molecule type" value="Genomic_DNA"/>
</dbReference>
<dbReference type="InterPro" id="IPR001474">
    <property type="entry name" value="GTP_CycHdrlase_I"/>
</dbReference>
<dbReference type="UniPathway" id="UPA00848">
    <property type="reaction ID" value="UER00151"/>
</dbReference>
<dbReference type="FunFam" id="1.10.286.10:FF:000001">
    <property type="entry name" value="GTP cyclohydrolase 1"/>
    <property type="match status" value="1"/>
</dbReference>
<dbReference type="InterPro" id="IPR018234">
    <property type="entry name" value="GTP_CycHdrlase_I_CS"/>
</dbReference>
<dbReference type="Gene3D" id="3.30.1130.10">
    <property type="match status" value="1"/>
</dbReference>
<organism evidence="6">
    <name type="scientific">marine sediment metagenome</name>
    <dbReference type="NCBI Taxonomy" id="412755"/>
    <lineage>
        <taxon>unclassified sequences</taxon>
        <taxon>metagenomes</taxon>
        <taxon>ecological metagenomes</taxon>
    </lineage>
</organism>
<dbReference type="PROSITE" id="PS00859">
    <property type="entry name" value="GTP_CYCLOHYDROL_1_1"/>
    <property type="match status" value="1"/>
</dbReference>
<dbReference type="SUPFAM" id="SSF55620">
    <property type="entry name" value="Tetrahydrobiopterin biosynthesis enzymes-like"/>
    <property type="match status" value="1"/>
</dbReference>
<dbReference type="GO" id="GO:0008270">
    <property type="term" value="F:zinc ion binding"/>
    <property type="evidence" value="ECO:0007669"/>
    <property type="project" value="TreeGrafter"/>
</dbReference>
<name>X1SDX3_9ZZZZ</name>
<accession>X1SDX3</accession>
<protein>
    <recommendedName>
        <fullName evidence="2">GTP cyclohydrolase I</fullName>
        <ecNumber evidence="2">3.5.4.16</ecNumber>
    </recommendedName>
</protein>
<feature type="domain" description="GTP cyclohydrolase I" evidence="5">
    <location>
        <begin position="7"/>
        <end position="92"/>
    </location>
</feature>